<protein>
    <recommendedName>
        <fullName evidence="1">UBA domain-containing protein</fullName>
    </recommendedName>
</protein>
<dbReference type="OrthoDB" id="263283at2759"/>
<organism evidence="2 3">
    <name type="scientific">Caenorhabditis bovis</name>
    <dbReference type="NCBI Taxonomy" id="2654633"/>
    <lineage>
        <taxon>Eukaryota</taxon>
        <taxon>Metazoa</taxon>
        <taxon>Ecdysozoa</taxon>
        <taxon>Nematoda</taxon>
        <taxon>Chromadorea</taxon>
        <taxon>Rhabditida</taxon>
        <taxon>Rhabditina</taxon>
        <taxon>Rhabditomorpha</taxon>
        <taxon>Rhabditoidea</taxon>
        <taxon>Rhabditidae</taxon>
        <taxon>Peloderinae</taxon>
        <taxon>Caenorhabditis</taxon>
    </lineage>
</organism>
<proteinExistence type="predicted"/>
<dbReference type="SUPFAM" id="SSF46934">
    <property type="entry name" value="UBA-like"/>
    <property type="match status" value="1"/>
</dbReference>
<dbReference type="Proteomes" id="UP000494206">
    <property type="component" value="Unassembled WGS sequence"/>
</dbReference>
<name>A0A8S1F1R0_9PELO</name>
<dbReference type="SMART" id="SM00165">
    <property type="entry name" value="UBA"/>
    <property type="match status" value="1"/>
</dbReference>
<dbReference type="PROSITE" id="PS50030">
    <property type="entry name" value="UBA"/>
    <property type="match status" value="1"/>
</dbReference>
<reference evidence="2 3" key="1">
    <citation type="submission" date="2020-04" db="EMBL/GenBank/DDBJ databases">
        <authorList>
            <person name="Laetsch R D."/>
            <person name="Stevens L."/>
            <person name="Kumar S."/>
            <person name="Blaxter L. M."/>
        </authorList>
    </citation>
    <scope>NUCLEOTIDE SEQUENCE [LARGE SCALE GENOMIC DNA]</scope>
</reference>
<dbReference type="InterPro" id="IPR009060">
    <property type="entry name" value="UBA-like_sf"/>
</dbReference>
<dbReference type="Gene3D" id="1.10.8.10">
    <property type="entry name" value="DNA helicase RuvA subunit, C-terminal domain"/>
    <property type="match status" value="1"/>
</dbReference>
<gene>
    <name evidence="2" type="ORF">CBOVIS_LOCUS8755</name>
</gene>
<dbReference type="EMBL" id="CADEPM010000005">
    <property type="protein sequence ID" value="CAB3406725.1"/>
    <property type="molecule type" value="Genomic_DNA"/>
</dbReference>
<accession>A0A8S1F1R0</accession>
<dbReference type="InterPro" id="IPR015940">
    <property type="entry name" value="UBA"/>
</dbReference>
<evidence type="ECO:0000259" key="1">
    <source>
        <dbReference type="PROSITE" id="PS50030"/>
    </source>
</evidence>
<evidence type="ECO:0000313" key="3">
    <source>
        <dbReference type="Proteomes" id="UP000494206"/>
    </source>
</evidence>
<dbReference type="AlphaFoldDB" id="A0A8S1F1R0"/>
<keyword evidence="3" id="KW-1185">Reference proteome</keyword>
<feature type="domain" description="UBA" evidence="1">
    <location>
        <begin position="235"/>
        <end position="277"/>
    </location>
</feature>
<sequence length="279" mass="31122">MVKVFYNATSHNVGINELRENRHQLINKLTGVENPENFGITFNGKLVTEEIDPSIKDTACFRIVPLKKHQEAVANEEDIEKIIKRAYRHKNESVQLSLHGYATKEVCFPGFAHKILEKYPDLKNDPVVLVGITDLSYFCFIFGENNKDQLRQFFRHHPRCIPVYLDALTLPQYDVSSQFYTNNSIPYFRAPAANQPPPVEAGPIAAPAASVISQQDLASALASIPTNPPMIPQALPDYTAQLEQLAEFGFADATLGLLALQQTNGDVQAALELLLDMTQ</sequence>
<evidence type="ECO:0000313" key="2">
    <source>
        <dbReference type="EMBL" id="CAB3406725.1"/>
    </source>
</evidence>
<comment type="caution">
    <text evidence="2">The sequence shown here is derived from an EMBL/GenBank/DDBJ whole genome shotgun (WGS) entry which is preliminary data.</text>
</comment>